<accession>V7HY58</accession>
<evidence type="ECO:0000313" key="1">
    <source>
        <dbReference type="EMBL" id="ETA74153.1"/>
    </source>
</evidence>
<dbReference type="Pfam" id="PF05133">
    <property type="entry name" value="SPP1_portal"/>
    <property type="match status" value="1"/>
</dbReference>
<comment type="caution">
    <text evidence="1">The sequence shown here is derived from an EMBL/GenBank/DDBJ whole genome shotgun (WGS) entry which is preliminary data.</text>
</comment>
<sequence>MRLISGRGSVAKGDVFIFPRGEKFTFEDLQGFLSMQQQFYAHHYKRNYKVYIGHHKILDRPDSEFGENNKLVAGMPRLLVDEYAGYFGGNAVTVQAEDDDDNQAVQDWLREVNFDDEHSEVVKSVAIYGRSYLLEYQDEEGRPQVAHVEADEGFMVYDDTIKAKPLAFVRYNYDYENKLKGTIYYADETQDFADGKLLEPEASVYHDVPAQEFYANEERQGIFDGAITLIDALDNALSRKANQVDYFDDAYLVILGVALSTYNEETGQYDPPSIDRLRKLMYSPDADSVNAKIEFLEKPNADGMQENLINRLVDMIYQTSMIPNFRDEAFSGNSSGVALQFKLLPMQNLAAFQERKFTNGLRAMFKAVFESADGGQIVSSAKSDLWKRLEFQYTRNIPQNIADAVQTAVQASTLLSQQTAIGMIPTVTDPQAEIKRKQDEQAEQVKAMGAMPDYMTVGDGDEG</sequence>
<reference evidence="1 2" key="1">
    <citation type="journal article" date="2014" name="Genome Announc.">
        <title>The Genome of the Predominant Equine Lactobacillus Species, Lactobacillus equi, Is Reflective of Its Lifestyle Adaptations to an Herbivorous Host.</title>
        <authorList>
            <person name="O'Donnell M.M."/>
            <person name="Harris H.M."/>
            <person name="O'Toole P.W."/>
            <person name="Ross R.P."/>
        </authorList>
    </citation>
    <scope>NUCLEOTIDE SEQUENCE [LARGE SCALE GENOMIC DNA]</scope>
    <source>
        <strain evidence="1 2">DPC 6820</strain>
    </source>
</reference>
<organism evidence="1 2">
    <name type="scientific">Ligilactobacillus equi DPC 6820</name>
    <dbReference type="NCBI Taxonomy" id="1392007"/>
    <lineage>
        <taxon>Bacteria</taxon>
        <taxon>Bacillati</taxon>
        <taxon>Bacillota</taxon>
        <taxon>Bacilli</taxon>
        <taxon>Lactobacillales</taxon>
        <taxon>Lactobacillaceae</taxon>
        <taxon>Ligilactobacillus</taxon>
    </lineage>
</organism>
<dbReference type="NCBIfam" id="TIGR01538">
    <property type="entry name" value="portal_SPP1"/>
    <property type="match status" value="1"/>
</dbReference>
<dbReference type="EMBL" id="AWWH01000114">
    <property type="protein sequence ID" value="ETA74153.1"/>
    <property type="molecule type" value="Genomic_DNA"/>
</dbReference>
<dbReference type="InterPro" id="IPR006428">
    <property type="entry name" value="Portal_SPP1-type"/>
</dbReference>
<dbReference type="InterPro" id="IPR021145">
    <property type="entry name" value="Portal_protein_SPP1_Gp6-like"/>
</dbReference>
<dbReference type="PATRIC" id="fig|1392007.3.peg.1033"/>
<proteinExistence type="predicted"/>
<gene>
    <name evidence="1" type="ORF">LEQ_0532</name>
</gene>
<dbReference type="AlphaFoldDB" id="V7HY58"/>
<name>V7HY58_9LACO</name>
<dbReference type="RefSeq" id="WP_023859621.1">
    <property type="nucleotide sequence ID" value="NZ_AWWH01000114.1"/>
</dbReference>
<protein>
    <submittedName>
        <fullName evidence="1">Phage portal</fullName>
    </submittedName>
</protein>
<keyword evidence="2" id="KW-1185">Reference proteome</keyword>
<evidence type="ECO:0000313" key="2">
    <source>
        <dbReference type="Proteomes" id="UP000018559"/>
    </source>
</evidence>
<dbReference type="Proteomes" id="UP000018559">
    <property type="component" value="Unassembled WGS sequence"/>
</dbReference>